<accession>A0A9Q1BRZ3</accession>
<dbReference type="InterPro" id="IPR005123">
    <property type="entry name" value="Oxoglu/Fe-dep_dioxygenase_dom"/>
</dbReference>
<dbReference type="AlphaFoldDB" id="A0A9Q1BRZ3"/>
<dbReference type="InterPro" id="IPR026992">
    <property type="entry name" value="DIOX_N"/>
</dbReference>
<keyword evidence="4" id="KW-1185">Reference proteome</keyword>
<dbReference type="OrthoDB" id="288590at2759"/>
<dbReference type="GO" id="GO:0051213">
    <property type="term" value="F:dioxygenase activity"/>
    <property type="evidence" value="ECO:0007669"/>
    <property type="project" value="UniProtKB-KW"/>
</dbReference>
<evidence type="ECO:0000259" key="2">
    <source>
        <dbReference type="PROSITE" id="PS51471"/>
    </source>
</evidence>
<evidence type="ECO:0000313" key="4">
    <source>
        <dbReference type="Proteomes" id="UP001152320"/>
    </source>
</evidence>
<dbReference type="Gene3D" id="2.60.120.330">
    <property type="entry name" value="B-lactam Antibiotic, Isopenicillin N Synthase, Chain"/>
    <property type="match status" value="1"/>
</dbReference>
<dbReference type="PROSITE" id="PS51471">
    <property type="entry name" value="FE2OG_OXY"/>
    <property type="match status" value="1"/>
</dbReference>
<feature type="domain" description="Fe2OG dioxygenase" evidence="2">
    <location>
        <begin position="210"/>
        <end position="311"/>
    </location>
</feature>
<reference evidence="3" key="1">
    <citation type="submission" date="2021-10" db="EMBL/GenBank/DDBJ databases">
        <title>Tropical sea cucumber genome reveals ecological adaptation and Cuvierian tubules defense mechanism.</title>
        <authorList>
            <person name="Chen T."/>
        </authorList>
    </citation>
    <scope>NUCLEOTIDE SEQUENCE</scope>
    <source>
        <strain evidence="3">Nanhai2018</strain>
        <tissue evidence="3">Muscle</tissue>
    </source>
</reference>
<keyword evidence="1" id="KW-0479">Metal-binding</keyword>
<proteinExistence type="inferred from homology"/>
<dbReference type="InterPro" id="IPR027443">
    <property type="entry name" value="IPNS-like_sf"/>
</dbReference>
<dbReference type="Pfam" id="PF14226">
    <property type="entry name" value="DIOX_N"/>
    <property type="match status" value="1"/>
</dbReference>
<dbReference type="PANTHER" id="PTHR47990">
    <property type="entry name" value="2-OXOGLUTARATE (2OG) AND FE(II)-DEPENDENT OXYGENASE SUPERFAMILY PROTEIN-RELATED"/>
    <property type="match status" value="1"/>
</dbReference>
<keyword evidence="1" id="KW-0408">Iron</keyword>
<comment type="caution">
    <text evidence="3">The sequence shown here is derived from an EMBL/GenBank/DDBJ whole genome shotgun (WGS) entry which is preliminary data.</text>
</comment>
<dbReference type="SUPFAM" id="SSF51197">
    <property type="entry name" value="Clavaminate synthase-like"/>
    <property type="match status" value="1"/>
</dbReference>
<gene>
    <name evidence="3" type="ORF">HOLleu_24796</name>
</gene>
<name>A0A9Q1BRZ3_HOLLE</name>
<dbReference type="Pfam" id="PF03171">
    <property type="entry name" value="2OG-FeII_Oxy"/>
    <property type="match status" value="1"/>
</dbReference>
<comment type="similarity">
    <text evidence="1">Belongs to the iron/ascorbate-dependent oxidoreductase family.</text>
</comment>
<dbReference type="InterPro" id="IPR044861">
    <property type="entry name" value="IPNS-like_FE2OG_OXY"/>
</dbReference>
<keyword evidence="3" id="KW-0223">Dioxygenase</keyword>
<dbReference type="Proteomes" id="UP001152320">
    <property type="component" value="Chromosome 12"/>
</dbReference>
<protein>
    <submittedName>
        <fullName evidence="3">2-oxoglutarate-dependent dioxygenase htyE</fullName>
    </submittedName>
</protein>
<organism evidence="3 4">
    <name type="scientific">Holothuria leucospilota</name>
    <name type="common">Black long sea cucumber</name>
    <name type="synonym">Mertensiothuria leucospilota</name>
    <dbReference type="NCBI Taxonomy" id="206669"/>
    <lineage>
        <taxon>Eukaryota</taxon>
        <taxon>Metazoa</taxon>
        <taxon>Echinodermata</taxon>
        <taxon>Eleutherozoa</taxon>
        <taxon>Echinozoa</taxon>
        <taxon>Holothuroidea</taxon>
        <taxon>Aspidochirotacea</taxon>
        <taxon>Aspidochirotida</taxon>
        <taxon>Holothuriidae</taxon>
        <taxon>Holothuria</taxon>
    </lineage>
</organism>
<dbReference type="InterPro" id="IPR050231">
    <property type="entry name" value="Iron_ascorbate_oxido_reductase"/>
</dbReference>
<dbReference type="FunFam" id="2.60.120.330:FF:000038">
    <property type="entry name" value="Si:dkey-10o6.2"/>
    <property type="match status" value="1"/>
</dbReference>
<sequence length="348" mass="39795">MLDWGSFPEGRNLLKYIRKKMNGTDSDSIAIIDFEAYSLEKDSPDKEKLPHLVDEIHHALTTVGFFYLKNTGLATEVVIKDALEKSKTFFTSELEEKMKYTVGKVVPGSLFGYTTVNQERLNPDRDIYDLKECFNYLPDQLEKVDPEVLKGSQKGYDMIKALHTYFEHGRTLHHRLLEIIAMGLQLEDPYFFVKKHKLCGKKGGVMNLRTLFYPGVNKSDVIDGQFRCGEHSDYGGVIFLIQDRPGLEVRNRKGHWTPAPPIDGTVVVNIGDLMQRWTSDKLVAGKHRVILPESEEELRKSRQSIIFFGQPDHDEIIECIDGSEKYPPIGSGEYFAQKLLSIFKKEKS</sequence>
<evidence type="ECO:0000256" key="1">
    <source>
        <dbReference type="RuleBase" id="RU003682"/>
    </source>
</evidence>
<dbReference type="GO" id="GO:0046872">
    <property type="term" value="F:metal ion binding"/>
    <property type="evidence" value="ECO:0007669"/>
    <property type="project" value="UniProtKB-KW"/>
</dbReference>
<keyword evidence="1" id="KW-0560">Oxidoreductase</keyword>
<dbReference type="EMBL" id="JAIZAY010000012">
    <property type="protein sequence ID" value="KAJ8031565.1"/>
    <property type="molecule type" value="Genomic_DNA"/>
</dbReference>
<evidence type="ECO:0000313" key="3">
    <source>
        <dbReference type="EMBL" id="KAJ8031565.1"/>
    </source>
</evidence>